<dbReference type="AlphaFoldDB" id="A0A4W5KWX0"/>
<feature type="domain" description="RHD" evidence="10">
    <location>
        <begin position="377"/>
        <end position="559"/>
    </location>
</feature>
<feature type="compositionally biased region" description="Polar residues" evidence="9">
    <location>
        <begin position="228"/>
        <end position="259"/>
    </location>
</feature>
<dbReference type="GO" id="GO:0005667">
    <property type="term" value="C:transcription regulator complex"/>
    <property type="evidence" value="ECO:0007669"/>
    <property type="project" value="TreeGrafter"/>
</dbReference>
<dbReference type="Proteomes" id="UP000314982">
    <property type="component" value="Unassembled WGS sequence"/>
</dbReference>
<protein>
    <recommendedName>
        <fullName evidence="10">RHD domain-containing protein</fullName>
    </recommendedName>
</protein>
<dbReference type="Ensembl" id="ENSHHUT00000022044.1">
    <property type="protein sequence ID" value="ENSHHUP00000021247.1"/>
    <property type="gene ID" value="ENSHHUG00000013309.1"/>
</dbReference>
<feature type="compositionally biased region" description="Low complexity" evidence="9">
    <location>
        <begin position="261"/>
        <end position="306"/>
    </location>
</feature>
<dbReference type="Pfam" id="PF16179">
    <property type="entry name" value="RHD_dimer"/>
    <property type="match status" value="1"/>
</dbReference>
<dbReference type="PANTHER" id="PTHR12533">
    <property type="entry name" value="NFAT"/>
    <property type="match status" value="1"/>
</dbReference>
<proteinExistence type="predicted"/>
<evidence type="ECO:0000259" key="10">
    <source>
        <dbReference type="PROSITE" id="PS50254"/>
    </source>
</evidence>
<dbReference type="GO" id="GO:0005737">
    <property type="term" value="C:cytoplasm"/>
    <property type="evidence" value="ECO:0007669"/>
    <property type="project" value="UniProtKB-SubCell"/>
</dbReference>
<feature type="region of interest" description="Disordered" evidence="9">
    <location>
        <begin position="44"/>
        <end position="64"/>
    </location>
</feature>
<dbReference type="GO" id="GO:0007399">
    <property type="term" value="P:nervous system development"/>
    <property type="evidence" value="ECO:0007669"/>
    <property type="project" value="UniProtKB-ARBA"/>
</dbReference>
<evidence type="ECO:0000256" key="1">
    <source>
        <dbReference type="ARBA" id="ARBA00004123"/>
    </source>
</evidence>
<evidence type="ECO:0000256" key="2">
    <source>
        <dbReference type="ARBA" id="ARBA00004496"/>
    </source>
</evidence>
<accession>A0A4W5KWX0</accession>
<feature type="region of interest" description="Disordered" evidence="9">
    <location>
        <begin position="228"/>
        <end position="306"/>
    </location>
</feature>
<evidence type="ECO:0000313" key="11">
    <source>
        <dbReference type="Ensembl" id="ENSHHUP00000021247.1"/>
    </source>
</evidence>
<reference evidence="11" key="3">
    <citation type="submission" date="2025-09" db="UniProtKB">
        <authorList>
            <consortium name="Ensembl"/>
        </authorList>
    </citation>
    <scope>IDENTIFICATION</scope>
</reference>
<dbReference type="SUPFAM" id="SSF49417">
    <property type="entry name" value="p53-like transcription factors"/>
    <property type="match status" value="1"/>
</dbReference>
<keyword evidence="6" id="KW-0238">DNA-binding</keyword>
<dbReference type="Pfam" id="PF00554">
    <property type="entry name" value="RHD_DNA_bind"/>
    <property type="match status" value="1"/>
</dbReference>
<dbReference type="InterPro" id="IPR032397">
    <property type="entry name" value="RHD_dimer"/>
</dbReference>
<evidence type="ECO:0000256" key="4">
    <source>
        <dbReference type="ARBA" id="ARBA00022553"/>
    </source>
</evidence>
<feature type="region of interest" description="Disordered" evidence="9">
    <location>
        <begin position="98"/>
        <end position="132"/>
    </location>
</feature>
<dbReference type="GO" id="GO:0033173">
    <property type="term" value="P:calcineurin-NFAT signaling cascade"/>
    <property type="evidence" value="ECO:0007669"/>
    <property type="project" value="TreeGrafter"/>
</dbReference>
<evidence type="ECO:0000256" key="6">
    <source>
        <dbReference type="ARBA" id="ARBA00023125"/>
    </source>
</evidence>
<evidence type="ECO:0000313" key="12">
    <source>
        <dbReference type="Proteomes" id="UP000314982"/>
    </source>
</evidence>
<organism evidence="11 12">
    <name type="scientific">Hucho hucho</name>
    <name type="common">huchen</name>
    <dbReference type="NCBI Taxonomy" id="62062"/>
    <lineage>
        <taxon>Eukaryota</taxon>
        <taxon>Metazoa</taxon>
        <taxon>Chordata</taxon>
        <taxon>Craniata</taxon>
        <taxon>Vertebrata</taxon>
        <taxon>Euteleostomi</taxon>
        <taxon>Actinopterygii</taxon>
        <taxon>Neopterygii</taxon>
        <taxon>Teleostei</taxon>
        <taxon>Protacanthopterygii</taxon>
        <taxon>Salmoniformes</taxon>
        <taxon>Salmonidae</taxon>
        <taxon>Salmoninae</taxon>
        <taxon>Hucho</taxon>
    </lineage>
</organism>
<dbReference type="InterPro" id="IPR011539">
    <property type="entry name" value="RHD_DNA_bind_dom"/>
</dbReference>
<keyword evidence="7" id="KW-0804">Transcription</keyword>
<feature type="region of interest" description="Disordered" evidence="9">
    <location>
        <begin position="156"/>
        <end position="192"/>
    </location>
</feature>
<evidence type="ECO:0000256" key="3">
    <source>
        <dbReference type="ARBA" id="ARBA00022490"/>
    </source>
</evidence>
<dbReference type="SUPFAM" id="SSF81296">
    <property type="entry name" value="E set domains"/>
    <property type="match status" value="1"/>
</dbReference>
<dbReference type="GO" id="GO:0000978">
    <property type="term" value="F:RNA polymerase II cis-regulatory region sequence-specific DNA binding"/>
    <property type="evidence" value="ECO:0007669"/>
    <property type="project" value="TreeGrafter"/>
</dbReference>
<dbReference type="InterPro" id="IPR008967">
    <property type="entry name" value="p53-like_TF_DNA-bd_sf"/>
</dbReference>
<sequence length="915" mass="99851">MTSIYEENDPNSLELVEGLGQDNNEEEFDFSYLFLYNPSEDVFRGNEDNSGVPPHDGHNTPSMVPFPCEDSSSCAHTASSQSSYYHGLVTDCLSRPGFNPLDLPSRPGGAPSPSPRIEITPSGDPHRTQHLDASPRSTALTVPGYENTAYREPQCLSPASSNSSTGWLSESCTPRSSPCVSPSGDGDGGTIGLTTLDHLQGIHMSFALSSPGTSPRTSITEETFLVLQSQRSSSPNSHTHPRSRSASPQGKRTYDQYSGPSLGTTSQQQRSRSLSPSPHHPQGPQAQADQQANAPEQAPSLEEVLSSLSSSLPRAVPSKIVQPNVECYTYRESQGGGCVHPMEQGRRGRAGAETYILPTSVWPVPLAHGAISSIPVPSLPPLDLQLPSHSGQYELCLEQQPKQHHRAHYETEGSRGAVKAPGGGHTVVQLRGYRGKAPLGLLVFIGTADKMLLKPHAFYHVHRITGKTVTTPSNEIMVNGTKVLEIPLEPRNNMRAVIDCAGILKLRNADIELRTGETDIGRKNTCVRLVFRVHIPHPGGQYVSLQVASLLIECSQRSAHQLPTVECQDVDRCSVLGGQQMILTGQNFTSYSKVVFTKNTPDGLHIWEVEASVDRDKSQSSMLFVEIPPYRDHTIYHAAKVNFYVINGRRKRSKAQHFTYTPLTVPTIKTEPVDDFQFGQLGCTVSKILGVSPKSYHDIRSSHLTPNSHEDGMTTLASCQQASHHDSIVRLSAYQQQDPSFYYPSKIRSLGSSPVLYQDMNLHHPVMIDYGSPSQMSYTGSQHYSTLVSQPFNPSHSATNQRVVNVAVPLAQHQHVTMVGDGYRAAASSWKVAASPEACSSEGQYQNFMQMVVPVLGTSPQLPPRHSPTLAQRGPITGSQSGPVLEKVTVKQENLNQAYLDDVNDIIKNDLTVHN</sequence>
<dbReference type="STRING" id="62062.ENSHHUP00000021247"/>
<dbReference type="GO" id="GO:0005634">
    <property type="term" value="C:nucleus"/>
    <property type="evidence" value="ECO:0007669"/>
    <property type="project" value="UniProtKB-SubCell"/>
</dbReference>
<dbReference type="InterPro" id="IPR002909">
    <property type="entry name" value="IPT_dom"/>
</dbReference>
<dbReference type="PROSITE" id="PS50254">
    <property type="entry name" value="REL_2"/>
    <property type="match status" value="1"/>
</dbReference>
<dbReference type="GeneTree" id="ENSGT00940000156230"/>
<comment type="subcellular location">
    <subcellularLocation>
        <location evidence="2">Cytoplasm</location>
    </subcellularLocation>
    <subcellularLocation>
        <location evidence="1">Nucleus</location>
    </subcellularLocation>
</comment>
<dbReference type="PANTHER" id="PTHR12533:SF4">
    <property type="entry name" value="NUCLEAR FACTOR OF ACTIVATED T-CELLS, CYTOPLASMIC 2"/>
    <property type="match status" value="1"/>
</dbReference>
<evidence type="ECO:0000256" key="9">
    <source>
        <dbReference type="SAM" id="MobiDB-lite"/>
    </source>
</evidence>
<keyword evidence="4" id="KW-0597">Phosphoprotein</keyword>
<dbReference type="Gene3D" id="2.60.40.10">
    <property type="entry name" value="Immunoglobulins"/>
    <property type="match status" value="1"/>
</dbReference>
<dbReference type="Gene3D" id="2.60.40.340">
    <property type="entry name" value="Rel homology domain (RHD), DNA-binding domain"/>
    <property type="match status" value="1"/>
</dbReference>
<keyword evidence="8" id="KW-0539">Nucleus</keyword>
<dbReference type="PRINTS" id="PR01789">
    <property type="entry name" value="NUCFACTORATC"/>
</dbReference>
<dbReference type="GO" id="GO:0000981">
    <property type="term" value="F:DNA-binding transcription factor activity, RNA polymerase II-specific"/>
    <property type="evidence" value="ECO:0007669"/>
    <property type="project" value="TreeGrafter"/>
</dbReference>
<dbReference type="FunFam" id="2.60.40.10:FF:000040">
    <property type="entry name" value="Nuclear factor of activated T-cells, cytoplasmic, calcineurin-dependent 2"/>
    <property type="match status" value="1"/>
</dbReference>
<reference evidence="11" key="2">
    <citation type="submission" date="2025-08" db="UniProtKB">
        <authorList>
            <consortium name="Ensembl"/>
        </authorList>
    </citation>
    <scope>IDENTIFICATION</scope>
</reference>
<name>A0A4W5KWX0_9TELE</name>
<keyword evidence="12" id="KW-1185">Reference proteome</keyword>
<evidence type="ECO:0000256" key="5">
    <source>
        <dbReference type="ARBA" id="ARBA00023015"/>
    </source>
</evidence>
<feature type="compositionally biased region" description="Polar residues" evidence="9">
    <location>
        <begin position="157"/>
        <end position="180"/>
    </location>
</feature>
<dbReference type="InterPro" id="IPR014756">
    <property type="entry name" value="Ig_E-set"/>
</dbReference>
<evidence type="ECO:0000256" key="7">
    <source>
        <dbReference type="ARBA" id="ARBA00023163"/>
    </source>
</evidence>
<dbReference type="SMART" id="SM00429">
    <property type="entry name" value="IPT"/>
    <property type="match status" value="1"/>
</dbReference>
<dbReference type="InterPro" id="IPR037059">
    <property type="entry name" value="RHD_DNA_bind_dom_sf"/>
</dbReference>
<dbReference type="InterPro" id="IPR008366">
    <property type="entry name" value="NFAT"/>
</dbReference>
<reference evidence="12" key="1">
    <citation type="submission" date="2018-06" db="EMBL/GenBank/DDBJ databases">
        <title>Genome assembly of Danube salmon.</title>
        <authorList>
            <person name="Macqueen D.J."/>
            <person name="Gundappa M.K."/>
        </authorList>
    </citation>
    <scope>NUCLEOTIDE SEQUENCE [LARGE SCALE GENOMIC DNA]</scope>
</reference>
<dbReference type="InterPro" id="IPR013783">
    <property type="entry name" value="Ig-like_fold"/>
</dbReference>
<keyword evidence="5" id="KW-0805">Transcription regulation</keyword>
<keyword evidence="3" id="KW-0963">Cytoplasm</keyword>
<evidence type="ECO:0000256" key="8">
    <source>
        <dbReference type="ARBA" id="ARBA00023242"/>
    </source>
</evidence>